<keyword evidence="3" id="KW-0547">Nucleotide-binding</keyword>
<keyword evidence="4 8" id="KW-0067">ATP-binding</keyword>
<evidence type="ECO:0000313" key="8">
    <source>
        <dbReference type="EMBL" id="MBA4613078.1"/>
    </source>
</evidence>
<comment type="similarity">
    <text evidence="1">Belongs to the ABC transporter superfamily.</text>
</comment>
<dbReference type="PANTHER" id="PTHR42794">
    <property type="entry name" value="HEMIN IMPORT ATP-BINDING PROTEIN HMUV"/>
    <property type="match status" value="1"/>
</dbReference>
<evidence type="ECO:0000259" key="7">
    <source>
        <dbReference type="PROSITE" id="PS50893"/>
    </source>
</evidence>
<reference evidence="8 9" key="1">
    <citation type="submission" date="2020-07" db="EMBL/GenBank/DDBJ databases">
        <authorList>
            <person name="Li M."/>
        </authorList>
    </citation>
    <scope>NUCLEOTIDE SEQUENCE [LARGE SCALE GENOMIC DNA]</scope>
    <source>
        <strain evidence="8 9">DSM 23284</strain>
    </source>
</reference>
<name>A0A838XWY5_9HYPH</name>
<dbReference type="PROSITE" id="PS50893">
    <property type="entry name" value="ABC_TRANSPORTER_2"/>
    <property type="match status" value="1"/>
</dbReference>
<dbReference type="InterPro" id="IPR027417">
    <property type="entry name" value="P-loop_NTPase"/>
</dbReference>
<dbReference type="NCBIfam" id="NF010068">
    <property type="entry name" value="PRK13548.1"/>
    <property type="match status" value="1"/>
</dbReference>
<keyword evidence="5" id="KW-1278">Translocase</keyword>
<evidence type="ECO:0000256" key="6">
    <source>
        <dbReference type="ARBA" id="ARBA00037066"/>
    </source>
</evidence>
<dbReference type="InterPro" id="IPR017871">
    <property type="entry name" value="ABC_transporter-like_CS"/>
</dbReference>
<dbReference type="Gene3D" id="3.40.50.300">
    <property type="entry name" value="P-loop containing nucleotide triphosphate hydrolases"/>
    <property type="match status" value="1"/>
</dbReference>
<keyword evidence="9" id="KW-1185">Reference proteome</keyword>
<dbReference type="GO" id="GO:0005524">
    <property type="term" value="F:ATP binding"/>
    <property type="evidence" value="ECO:0007669"/>
    <property type="project" value="UniProtKB-KW"/>
</dbReference>
<dbReference type="PANTHER" id="PTHR42794:SF1">
    <property type="entry name" value="HEMIN IMPORT ATP-BINDING PROTEIN HMUV"/>
    <property type="match status" value="1"/>
</dbReference>
<dbReference type="AlphaFoldDB" id="A0A838XWY5"/>
<evidence type="ECO:0000256" key="4">
    <source>
        <dbReference type="ARBA" id="ARBA00022840"/>
    </source>
</evidence>
<evidence type="ECO:0000313" key="9">
    <source>
        <dbReference type="Proteomes" id="UP000559404"/>
    </source>
</evidence>
<dbReference type="Pfam" id="PF00005">
    <property type="entry name" value="ABC_tran"/>
    <property type="match status" value="1"/>
</dbReference>
<feature type="domain" description="ABC transporter" evidence="7">
    <location>
        <begin position="6"/>
        <end position="244"/>
    </location>
</feature>
<keyword evidence="2" id="KW-0813">Transport</keyword>
<evidence type="ECO:0000256" key="1">
    <source>
        <dbReference type="ARBA" id="ARBA00005417"/>
    </source>
</evidence>
<reference evidence="8 9" key="2">
    <citation type="submission" date="2020-08" db="EMBL/GenBank/DDBJ databases">
        <title>Stappia taiwanensis sp. nov., isolated from a coastal thermal spring.</title>
        <authorList>
            <person name="Kampfer P."/>
        </authorList>
    </citation>
    <scope>NUCLEOTIDE SEQUENCE [LARGE SCALE GENOMIC DNA]</scope>
    <source>
        <strain evidence="8 9">DSM 23284</strain>
    </source>
</reference>
<dbReference type="SUPFAM" id="SSF52540">
    <property type="entry name" value="P-loop containing nucleoside triphosphate hydrolases"/>
    <property type="match status" value="1"/>
</dbReference>
<comment type="caution">
    <text evidence="8">The sequence shown here is derived from an EMBL/GenBank/DDBJ whole genome shotgun (WGS) entry which is preliminary data.</text>
</comment>
<dbReference type="SMART" id="SM00382">
    <property type="entry name" value="AAA"/>
    <property type="match status" value="1"/>
</dbReference>
<evidence type="ECO:0000256" key="2">
    <source>
        <dbReference type="ARBA" id="ARBA00022448"/>
    </source>
</evidence>
<comment type="function">
    <text evidence="6">Part of the ABC transporter complex HmuTUV involved in hemin import. Responsible for energy coupling to the transport system.</text>
</comment>
<gene>
    <name evidence="8" type="ORF">H1W37_15560</name>
</gene>
<dbReference type="CDD" id="cd03214">
    <property type="entry name" value="ABC_Iron-Siderophores_B12_Hemin"/>
    <property type="match status" value="1"/>
</dbReference>
<evidence type="ECO:0000256" key="3">
    <source>
        <dbReference type="ARBA" id="ARBA00022741"/>
    </source>
</evidence>
<evidence type="ECO:0000256" key="5">
    <source>
        <dbReference type="ARBA" id="ARBA00022967"/>
    </source>
</evidence>
<sequence>MTPPRLEVRDLGVTLSGKPIVTGVGFSVPAGTLTAIVGPNGSGKSTVMRAVTGELAHSGAVRINGATLSSLSPAALAALRGVLPQHTSLSFPLSVMEVVRLGLLPPFGPGNDRDARVRAALQRVDLAGFEGRAYHSLSGGEQQRVQLARVLCQVWEPCSAGTARWLFLDEPVSSLDIRHQILIMRIAADFAARGGGVVAVMHDLNLTAMFAGRLLVMKSGRLLADGAPEAVLRDDLISEAFDHPLRVGALPARGTPFVLPQAAQAAQAAQGATRETSLV</sequence>
<organism evidence="8 9">
    <name type="scientific">Stappia taiwanensis</name>
    <dbReference type="NCBI Taxonomy" id="992267"/>
    <lineage>
        <taxon>Bacteria</taxon>
        <taxon>Pseudomonadati</taxon>
        <taxon>Pseudomonadota</taxon>
        <taxon>Alphaproteobacteria</taxon>
        <taxon>Hyphomicrobiales</taxon>
        <taxon>Stappiaceae</taxon>
        <taxon>Stappia</taxon>
    </lineage>
</organism>
<dbReference type="Proteomes" id="UP000559404">
    <property type="component" value="Unassembled WGS sequence"/>
</dbReference>
<dbReference type="InterPro" id="IPR003593">
    <property type="entry name" value="AAA+_ATPase"/>
</dbReference>
<protein>
    <submittedName>
        <fullName evidence="8">Heme ABC transporter ATP-binding protein</fullName>
    </submittedName>
</protein>
<dbReference type="GO" id="GO:0016887">
    <property type="term" value="F:ATP hydrolysis activity"/>
    <property type="evidence" value="ECO:0007669"/>
    <property type="project" value="InterPro"/>
</dbReference>
<proteinExistence type="inferred from homology"/>
<dbReference type="InterPro" id="IPR003439">
    <property type="entry name" value="ABC_transporter-like_ATP-bd"/>
</dbReference>
<dbReference type="RefSeq" id="WP_181761314.1">
    <property type="nucleotide sequence ID" value="NZ_BMCR01000007.1"/>
</dbReference>
<accession>A0A838XWY5</accession>
<dbReference type="EMBL" id="JACEON010000015">
    <property type="protein sequence ID" value="MBA4613078.1"/>
    <property type="molecule type" value="Genomic_DNA"/>
</dbReference>
<dbReference type="PROSITE" id="PS00211">
    <property type="entry name" value="ABC_TRANSPORTER_1"/>
    <property type="match status" value="1"/>
</dbReference>